<dbReference type="InterPro" id="IPR029045">
    <property type="entry name" value="ClpP/crotonase-like_dom_sf"/>
</dbReference>
<dbReference type="FunFam" id="2.30.42.10:FF:000063">
    <property type="entry name" value="Peptidase, S41 family"/>
    <property type="match status" value="1"/>
</dbReference>
<dbReference type="Pfam" id="PF03572">
    <property type="entry name" value="Peptidase_S41"/>
    <property type="match status" value="1"/>
</dbReference>
<dbReference type="GO" id="GO:0004175">
    <property type="term" value="F:endopeptidase activity"/>
    <property type="evidence" value="ECO:0007669"/>
    <property type="project" value="TreeGrafter"/>
</dbReference>
<dbReference type="Gene3D" id="2.30.42.10">
    <property type="match status" value="1"/>
</dbReference>
<comment type="similarity">
    <text evidence="1 5">Belongs to the peptidase S41A family.</text>
</comment>
<accession>A0A2H0DXM7</accession>
<dbReference type="GO" id="GO:0007165">
    <property type="term" value="P:signal transduction"/>
    <property type="evidence" value="ECO:0007669"/>
    <property type="project" value="TreeGrafter"/>
</dbReference>
<dbReference type="SUPFAM" id="SSF50156">
    <property type="entry name" value="PDZ domain-like"/>
    <property type="match status" value="1"/>
</dbReference>
<dbReference type="Gene3D" id="3.90.226.10">
    <property type="entry name" value="2-enoyl-CoA Hydratase, Chain A, domain 1"/>
    <property type="match status" value="1"/>
</dbReference>
<dbReference type="CDD" id="cd07560">
    <property type="entry name" value="Peptidase_S41_CPP"/>
    <property type="match status" value="1"/>
</dbReference>
<reference evidence="8 9" key="1">
    <citation type="submission" date="2017-09" db="EMBL/GenBank/DDBJ databases">
        <title>Depth-based differentiation of microbial function through sediment-hosted aquifers and enrichment of novel symbionts in the deep terrestrial subsurface.</title>
        <authorList>
            <person name="Probst A.J."/>
            <person name="Ladd B."/>
            <person name="Jarett J.K."/>
            <person name="Geller-Mcgrath D.E."/>
            <person name="Sieber C.M."/>
            <person name="Emerson J.B."/>
            <person name="Anantharaman K."/>
            <person name="Thomas B.C."/>
            <person name="Malmstrom R."/>
            <person name="Stieglmeier M."/>
            <person name="Klingl A."/>
            <person name="Woyke T."/>
            <person name="Ryan C.M."/>
            <person name="Banfield J.F."/>
        </authorList>
    </citation>
    <scope>NUCLEOTIDE SEQUENCE [LARGE SCALE GENOMIC DNA]</scope>
    <source>
        <strain evidence="8">CG22_combo_CG10-13_8_21_14_all_36_13</strain>
    </source>
</reference>
<dbReference type="AlphaFoldDB" id="A0A2H0DXM7"/>
<dbReference type="PANTHER" id="PTHR32060:SF30">
    <property type="entry name" value="CARBOXY-TERMINAL PROCESSING PROTEASE CTPA"/>
    <property type="match status" value="1"/>
</dbReference>
<dbReference type="GO" id="GO:0006508">
    <property type="term" value="P:proteolysis"/>
    <property type="evidence" value="ECO:0007669"/>
    <property type="project" value="UniProtKB-KW"/>
</dbReference>
<dbReference type="GO" id="GO:0030288">
    <property type="term" value="C:outer membrane-bounded periplasmic space"/>
    <property type="evidence" value="ECO:0007669"/>
    <property type="project" value="TreeGrafter"/>
</dbReference>
<dbReference type="NCBIfam" id="TIGR00225">
    <property type="entry name" value="prc"/>
    <property type="match status" value="1"/>
</dbReference>
<dbReference type="SUPFAM" id="SSF52096">
    <property type="entry name" value="ClpP/crotonase"/>
    <property type="match status" value="1"/>
</dbReference>
<evidence type="ECO:0000256" key="3">
    <source>
        <dbReference type="ARBA" id="ARBA00022801"/>
    </source>
</evidence>
<keyword evidence="6" id="KW-0812">Transmembrane</keyword>
<dbReference type="Gene3D" id="3.30.750.44">
    <property type="match status" value="1"/>
</dbReference>
<dbReference type="CDD" id="cd06782">
    <property type="entry name" value="cpPDZ_CPP-like"/>
    <property type="match status" value="1"/>
</dbReference>
<feature type="domain" description="PDZ" evidence="7">
    <location>
        <begin position="124"/>
        <end position="180"/>
    </location>
</feature>
<dbReference type="InterPro" id="IPR005151">
    <property type="entry name" value="Tail-specific_protease"/>
</dbReference>
<proteinExistence type="inferred from homology"/>
<feature type="transmembrane region" description="Helical" evidence="6">
    <location>
        <begin position="12"/>
        <end position="31"/>
    </location>
</feature>
<dbReference type="InterPro" id="IPR001478">
    <property type="entry name" value="PDZ"/>
</dbReference>
<dbReference type="InterPro" id="IPR041489">
    <property type="entry name" value="PDZ_6"/>
</dbReference>
<keyword evidence="4 5" id="KW-0720">Serine protease</keyword>
<dbReference type="InterPro" id="IPR004447">
    <property type="entry name" value="Peptidase_S41A"/>
</dbReference>
<comment type="caution">
    <text evidence="8">The sequence shown here is derived from an EMBL/GenBank/DDBJ whole genome shotgun (WGS) entry which is preliminary data.</text>
</comment>
<keyword evidence="6" id="KW-0472">Membrane</keyword>
<protein>
    <submittedName>
        <fullName evidence="8">Peptidase S41</fullName>
    </submittedName>
</protein>
<dbReference type="SMART" id="SM00245">
    <property type="entry name" value="TSPc"/>
    <property type="match status" value="1"/>
</dbReference>
<evidence type="ECO:0000259" key="7">
    <source>
        <dbReference type="PROSITE" id="PS50106"/>
    </source>
</evidence>
<dbReference type="PROSITE" id="PS50106">
    <property type="entry name" value="PDZ"/>
    <property type="match status" value="1"/>
</dbReference>
<gene>
    <name evidence="8" type="ORF">COW81_03035</name>
</gene>
<keyword evidence="6" id="KW-1133">Transmembrane helix</keyword>
<dbReference type="PANTHER" id="PTHR32060">
    <property type="entry name" value="TAIL-SPECIFIC PROTEASE"/>
    <property type="match status" value="1"/>
</dbReference>
<organism evidence="8 9">
    <name type="scientific">Candidatus Campbellbacteria bacterium CG22_combo_CG10-13_8_21_14_all_36_13</name>
    <dbReference type="NCBI Taxonomy" id="1974529"/>
    <lineage>
        <taxon>Bacteria</taxon>
        <taxon>Candidatus Campbelliibacteriota</taxon>
    </lineage>
</organism>
<evidence type="ECO:0000256" key="5">
    <source>
        <dbReference type="RuleBase" id="RU004404"/>
    </source>
</evidence>
<name>A0A2H0DXM7_9BACT</name>
<evidence type="ECO:0000313" key="8">
    <source>
        <dbReference type="EMBL" id="PIP86917.1"/>
    </source>
</evidence>
<keyword evidence="2 5" id="KW-0645">Protease</keyword>
<evidence type="ECO:0000313" key="9">
    <source>
        <dbReference type="Proteomes" id="UP000231143"/>
    </source>
</evidence>
<dbReference type="Pfam" id="PF17820">
    <property type="entry name" value="PDZ_6"/>
    <property type="match status" value="1"/>
</dbReference>
<dbReference type="Proteomes" id="UP000231143">
    <property type="component" value="Unassembled WGS sequence"/>
</dbReference>
<dbReference type="InterPro" id="IPR036034">
    <property type="entry name" value="PDZ_sf"/>
</dbReference>
<keyword evidence="3 5" id="KW-0378">Hydrolase</keyword>
<evidence type="ECO:0000256" key="2">
    <source>
        <dbReference type="ARBA" id="ARBA00022670"/>
    </source>
</evidence>
<sequence length="411" mass="45041">MDHIMLFLKKYNTIFSLLLIIAISFFVGFSFGNNSSSGIESVYGLENKQLGMPNDVSDFSSFWRVWNVINDKFVPVYTDEVASNDERTYGAIQGLAASLGDPYTVFFPPVESEDFESTIRGNFGGVGMEVGIRDGILTVIAPLKDTPAERSGILAGDKVIAIDNVPSQGLSIDDAVQKIRGEIGTRVTLTILREDMDPFEISVVRDTINIPTLDTNLRGDGIFVISLYNFSAPSADLFRGALREFVEYGSDKLILDLRGNPGGFLESAIDISSWFLKIGQVVVTEDFGGNKENVDHRSKGYNIFNDNLKFVILIDGGSASASEIVAGALREHKKATLIGKTTFGKGSVQELVEITPDTSFKVTVARWLTPDGNSISKNGVAPDIEVDYTKEDREAERDPQMDKAVEFLLGR</sequence>
<dbReference type="SMART" id="SM00228">
    <property type="entry name" value="PDZ"/>
    <property type="match status" value="1"/>
</dbReference>
<evidence type="ECO:0000256" key="4">
    <source>
        <dbReference type="ARBA" id="ARBA00022825"/>
    </source>
</evidence>
<evidence type="ECO:0000256" key="1">
    <source>
        <dbReference type="ARBA" id="ARBA00009179"/>
    </source>
</evidence>
<evidence type="ECO:0000256" key="6">
    <source>
        <dbReference type="SAM" id="Phobius"/>
    </source>
</evidence>
<dbReference type="EMBL" id="PCTT01000040">
    <property type="protein sequence ID" value="PIP86917.1"/>
    <property type="molecule type" value="Genomic_DNA"/>
</dbReference>
<dbReference type="GO" id="GO:0008236">
    <property type="term" value="F:serine-type peptidase activity"/>
    <property type="evidence" value="ECO:0007669"/>
    <property type="project" value="UniProtKB-KW"/>
</dbReference>